<accession>A0ABT9YLW0</accession>
<feature type="transmembrane region" description="Helical" evidence="1">
    <location>
        <begin position="18"/>
        <end position="37"/>
    </location>
</feature>
<keyword evidence="3" id="KW-1185">Reference proteome</keyword>
<comment type="caution">
    <text evidence="2">The sequence shown here is derived from an EMBL/GenBank/DDBJ whole genome shotgun (WGS) entry which is preliminary data.</text>
</comment>
<keyword evidence="1" id="KW-1133">Transmembrane helix</keyword>
<evidence type="ECO:0000313" key="2">
    <source>
        <dbReference type="EMBL" id="MDQ0208867.1"/>
    </source>
</evidence>
<dbReference type="EMBL" id="JAUSUA010000007">
    <property type="protein sequence ID" value="MDQ0208867.1"/>
    <property type="molecule type" value="Genomic_DNA"/>
</dbReference>
<sequence length="59" mass="7087">MDISPVKEFISQPNYVEMFFNAFFIVCILYALIKLFINLKNEEEKPFRLEGLNYICNYL</sequence>
<protein>
    <submittedName>
        <fullName evidence="2">Uncharacterized protein</fullName>
    </submittedName>
</protein>
<reference evidence="2 3" key="1">
    <citation type="submission" date="2023-07" db="EMBL/GenBank/DDBJ databases">
        <title>Genomic Encyclopedia of Type Strains, Phase IV (KMG-IV): sequencing the most valuable type-strain genomes for metagenomic binning, comparative biology and taxonomic classification.</title>
        <authorList>
            <person name="Goeker M."/>
        </authorList>
    </citation>
    <scope>NUCLEOTIDE SEQUENCE [LARGE SCALE GENOMIC DNA]</scope>
    <source>
        <strain evidence="2 3">DSM 19154</strain>
    </source>
</reference>
<dbReference type="Proteomes" id="UP001225034">
    <property type="component" value="Unassembled WGS sequence"/>
</dbReference>
<evidence type="ECO:0000256" key="1">
    <source>
        <dbReference type="SAM" id="Phobius"/>
    </source>
</evidence>
<keyword evidence="1" id="KW-0812">Transmembrane</keyword>
<keyword evidence="1" id="KW-0472">Membrane</keyword>
<gene>
    <name evidence="2" type="ORF">J2S05_003691</name>
</gene>
<name>A0ABT9YLW0_9BACI</name>
<proteinExistence type="predicted"/>
<organism evidence="2 3">
    <name type="scientific">Alkalicoccobacillus murimartini</name>
    <dbReference type="NCBI Taxonomy" id="171685"/>
    <lineage>
        <taxon>Bacteria</taxon>
        <taxon>Bacillati</taxon>
        <taxon>Bacillota</taxon>
        <taxon>Bacilli</taxon>
        <taxon>Bacillales</taxon>
        <taxon>Bacillaceae</taxon>
        <taxon>Alkalicoccobacillus</taxon>
    </lineage>
</organism>
<evidence type="ECO:0000313" key="3">
    <source>
        <dbReference type="Proteomes" id="UP001225034"/>
    </source>
</evidence>